<accession>A0A6H5G0A1</accession>
<evidence type="ECO:0000313" key="2">
    <source>
        <dbReference type="Proteomes" id="UP000479000"/>
    </source>
</evidence>
<keyword evidence="2" id="KW-1185">Reference proteome</keyword>
<name>A0A6H5G0A1_9HEMI</name>
<protein>
    <submittedName>
        <fullName evidence="1">Uncharacterized protein</fullName>
    </submittedName>
</protein>
<proteinExistence type="predicted"/>
<dbReference type="AlphaFoldDB" id="A0A6H5G0A1"/>
<dbReference type="OrthoDB" id="8051030at2759"/>
<organism evidence="1 2">
    <name type="scientific">Nesidiocoris tenuis</name>
    <dbReference type="NCBI Taxonomy" id="355587"/>
    <lineage>
        <taxon>Eukaryota</taxon>
        <taxon>Metazoa</taxon>
        <taxon>Ecdysozoa</taxon>
        <taxon>Arthropoda</taxon>
        <taxon>Hexapoda</taxon>
        <taxon>Insecta</taxon>
        <taxon>Pterygota</taxon>
        <taxon>Neoptera</taxon>
        <taxon>Paraneoptera</taxon>
        <taxon>Hemiptera</taxon>
        <taxon>Heteroptera</taxon>
        <taxon>Panheteroptera</taxon>
        <taxon>Cimicomorpha</taxon>
        <taxon>Miridae</taxon>
        <taxon>Dicyphina</taxon>
        <taxon>Nesidiocoris</taxon>
    </lineage>
</organism>
<dbReference type="EMBL" id="CADCXU010003668">
    <property type="protein sequence ID" value="CAA9995574.1"/>
    <property type="molecule type" value="Genomic_DNA"/>
</dbReference>
<evidence type="ECO:0000313" key="1">
    <source>
        <dbReference type="EMBL" id="CAA9995574.1"/>
    </source>
</evidence>
<sequence length="102" mass="11225">MQVQATPSAAAQVPYKFVNSLAATYMVSVVSASTAELHIVTRSALIDKTSIFTLGKAKNRFWPKWRYALSHFHLLVTYPLDLTKTRLQIQGEIAAGKEGVSS</sequence>
<feature type="non-terminal residue" evidence="1">
    <location>
        <position position="102"/>
    </location>
</feature>
<reference evidence="1 2" key="1">
    <citation type="submission" date="2020-02" db="EMBL/GenBank/DDBJ databases">
        <authorList>
            <person name="Ferguson B K."/>
        </authorList>
    </citation>
    <scope>NUCLEOTIDE SEQUENCE [LARGE SCALE GENOMIC DNA]</scope>
</reference>
<dbReference type="Proteomes" id="UP000479000">
    <property type="component" value="Unassembled WGS sequence"/>
</dbReference>
<gene>
    <name evidence="1" type="ORF">NTEN_LOCUS2365</name>
</gene>